<proteinExistence type="predicted"/>
<organism evidence="1">
    <name type="scientific">Solanum chacoense</name>
    <name type="common">Chaco potato</name>
    <dbReference type="NCBI Taxonomy" id="4108"/>
    <lineage>
        <taxon>Eukaryota</taxon>
        <taxon>Viridiplantae</taxon>
        <taxon>Streptophyta</taxon>
        <taxon>Embryophyta</taxon>
        <taxon>Tracheophyta</taxon>
        <taxon>Spermatophyta</taxon>
        <taxon>Magnoliopsida</taxon>
        <taxon>eudicotyledons</taxon>
        <taxon>Gunneridae</taxon>
        <taxon>Pentapetalae</taxon>
        <taxon>asterids</taxon>
        <taxon>lamiids</taxon>
        <taxon>Solanales</taxon>
        <taxon>Solanaceae</taxon>
        <taxon>Solanoideae</taxon>
        <taxon>Solaneae</taxon>
        <taxon>Solanum</taxon>
    </lineage>
</organism>
<dbReference type="EMBL" id="GEDG01029522">
    <property type="protein sequence ID" value="JAP12494.1"/>
    <property type="molecule type" value="Transcribed_RNA"/>
</dbReference>
<accession>A0A0V0GWL4</accession>
<dbReference type="AlphaFoldDB" id="A0A0V0GWL4"/>
<name>A0A0V0GWL4_SOLCH</name>
<sequence length="64" mass="7828">MPLIYRSGVPLPFVFLQDHFLQHCRDIMQYYKLLHLMKMRCLKLKTRLFQMKKEWPGSDEFPPS</sequence>
<reference evidence="1" key="1">
    <citation type="submission" date="2015-12" db="EMBL/GenBank/DDBJ databases">
        <title>Gene expression during late stages of embryo sac development: a critical building block for successful pollen-pistil interactions.</title>
        <authorList>
            <person name="Liu Y."/>
            <person name="Joly V."/>
            <person name="Sabar M."/>
            <person name="Matton D.P."/>
        </authorList>
    </citation>
    <scope>NUCLEOTIDE SEQUENCE</scope>
</reference>
<evidence type="ECO:0000313" key="1">
    <source>
        <dbReference type="EMBL" id="JAP12494.1"/>
    </source>
</evidence>
<protein>
    <submittedName>
        <fullName evidence="1">Putative ovule protein</fullName>
    </submittedName>
</protein>